<organism evidence="5 6">
    <name type="scientific">Aureobasidium melanogenum</name>
    <name type="common">Aureobasidium pullulans var. melanogenum</name>
    <dbReference type="NCBI Taxonomy" id="46634"/>
    <lineage>
        <taxon>Eukaryota</taxon>
        <taxon>Fungi</taxon>
        <taxon>Dikarya</taxon>
        <taxon>Ascomycota</taxon>
        <taxon>Pezizomycotina</taxon>
        <taxon>Dothideomycetes</taxon>
        <taxon>Dothideomycetidae</taxon>
        <taxon>Dothideales</taxon>
        <taxon>Saccotheciaceae</taxon>
        <taxon>Aureobasidium</taxon>
    </lineage>
</organism>
<name>A0A9P8G6L3_AURME</name>
<dbReference type="Gene3D" id="3.30.300.30">
    <property type="match status" value="1"/>
</dbReference>
<accession>A0A9P8G6L3</accession>
<dbReference type="PANTHER" id="PTHR24096:SF149">
    <property type="entry name" value="AMP-BINDING DOMAIN-CONTAINING PROTEIN-RELATED"/>
    <property type="match status" value="1"/>
</dbReference>
<dbReference type="Pfam" id="PF13193">
    <property type="entry name" value="AMP-binding_C"/>
    <property type="match status" value="1"/>
</dbReference>
<feature type="domain" description="AMP-dependent synthetase/ligase" evidence="3">
    <location>
        <begin position="21"/>
        <end position="395"/>
    </location>
</feature>
<gene>
    <name evidence="5" type="ORF">KCV03_g9901</name>
</gene>
<dbReference type="SUPFAM" id="SSF56801">
    <property type="entry name" value="Acetyl-CoA synthetase-like"/>
    <property type="match status" value="1"/>
</dbReference>
<dbReference type="PANTHER" id="PTHR24096">
    <property type="entry name" value="LONG-CHAIN-FATTY-ACID--COA LIGASE"/>
    <property type="match status" value="1"/>
</dbReference>
<evidence type="ECO:0000259" key="3">
    <source>
        <dbReference type="Pfam" id="PF00501"/>
    </source>
</evidence>
<dbReference type="OrthoDB" id="1898221at2759"/>
<dbReference type="Proteomes" id="UP000767238">
    <property type="component" value="Unassembled WGS sequence"/>
</dbReference>
<dbReference type="FunFam" id="3.30.300.30:FF:000007">
    <property type="entry name" value="4-coumarate--CoA ligase 2"/>
    <property type="match status" value="1"/>
</dbReference>
<dbReference type="InterPro" id="IPR000873">
    <property type="entry name" value="AMP-dep_synth/lig_dom"/>
</dbReference>
<dbReference type="InterPro" id="IPR042099">
    <property type="entry name" value="ANL_N_sf"/>
</dbReference>
<evidence type="ECO:0000256" key="2">
    <source>
        <dbReference type="ARBA" id="ARBA00022598"/>
    </source>
</evidence>
<keyword evidence="2" id="KW-0436">Ligase</keyword>
<dbReference type="InterPro" id="IPR045851">
    <property type="entry name" value="AMP-bd_C_sf"/>
</dbReference>
<evidence type="ECO:0000256" key="1">
    <source>
        <dbReference type="ARBA" id="ARBA00006432"/>
    </source>
</evidence>
<sequence length="546" mass="59738">MGGLSNAIDIPDVDLWDFLFEQPKEFSEDKKIYIDYKTSAVYSYKDVKQQATKFGSLLSSKWSWQKGDVLAIFASNSIDIPSVIWGTHYCGGTVAPMNPAYTVEELTRQLLLSKTQAICTQKKFLPIVREAALEAGVNQAMIFLIGPEECPGTDSLHDILELDVAIVPRSPVSSPEQDLAFLVFSSGTTGLPKAVKLTHRNVVANILLLKAAETEIGHAGGPQGQGDRLLALLPFFHILGLMAVVHSSIYNGLQVVVMDQFKLDTFCQAVQDYKITYIHVVPPIVLQLAKSPIADRYDLSSIRMLVSAAAPLSADLVHELWRRRSIKVIQGYGLSETCAGTHMQAWQDWQTSIGTVGKLFPNLQARVVSADGHNVSPGEQGELWLKGPTIFPGYLNDPDSTAQCFSPDGFFMSGDIGVEDANGNFRITDRIKELIKYKGFQVAPAELEGILLGHPLVADVCVIGVDDEEQATQVPMACVVLQQGASADKQCSDAIKQWFEAKVSNAKRLRGGIVVVDEIPKSAAGKVLRRVMKERVLASRKLKAKL</sequence>
<dbReference type="InterPro" id="IPR025110">
    <property type="entry name" value="AMP-bd_C"/>
</dbReference>
<dbReference type="Gene3D" id="3.40.50.12780">
    <property type="entry name" value="N-terminal domain of ligase-like"/>
    <property type="match status" value="1"/>
</dbReference>
<dbReference type="AlphaFoldDB" id="A0A9P8G6L3"/>
<evidence type="ECO:0000313" key="6">
    <source>
        <dbReference type="Proteomes" id="UP000767238"/>
    </source>
</evidence>
<feature type="domain" description="AMP-binding enzyme C-terminal" evidence="4">
    <location>
        <begin position="446"/>
        <end position="526"/>
    </location>
</feature>
<comment type="similarity">
    <text evidence="1">Belongs to the ATP-dependent AMP-binding enzyme family.</text>
</comment>
<dbReference type="InterPro" id="IPR020845">
    <property type="entry name" value="AMP-binding_CS"/>
</dbReference>
<proteinExistence type="inferred from homology"/>
<dbReference type="GO" id="GO:0016405">
    <property type="term" value="F:CoA-ligase activity"/>
    <property type="evidence" value="ECO:0007669"/>
    <property type="project" value="TreeGrafter"/>
</dbReference>
<dbReference type="CDD" id="cd05911">
    <property type="entry name" value="Firefly_Luc_like"/>
    <property type="match status" value="1"/>
</dbReference>
<reference evidence="5" key="2">
    <citation type="submission" date="2021-08" db="EMBL/GenBank/DDBJ databases">
        <authorList>
            <person name="Gostincar C."/>
            <person name="Sun X."/>
            <person name="Song Z."/>
            <person name="Gunde-Cimerman N."/>
        </authorList>
    </citation>
    <scope>NUCLEOTIDE SEQUENCE</scope>
    <source>
        <strain evidence="5">EXF-8016</strain>
    </source>
</reference>
<dbReference type="Pfam" id="PF00501">
    <property type="entry name" value="AMP-binding"/>
    <property type="match status" value="1"/>
</dbReference>
<comment type="caution">
    <text evidence="5">The sequence shown here is derived from an EMBL/GenBank/DDBJ whole genome shotgun (WGS) entry which is preliminary data.</text>
</comment>
<protein>
    <submittedName>
        <fullName evidence="5">Acetyl-CoA synthetase-like protein</fullName>
    </submittedName>
</protein>
<reference evidence="5" key="1">
    <citation type="journal article" date="2021" name="J Fungi (Basel)">
        <title>Virulence traits and population genomics of the black yeast Aureobasidium melanogenum.</title>
        <authorList>
            <person name="Cernosa A."/>
            <person name="Sun X."/>
            <person name="Gostincar C."/>
            <person name="Fang C."/>
            <person name="Gunde-Cimerman N."/>
            <person name="Song Z."/>
        </authorList>
    </citation>
    <scope>NUCLEOTIDE SEQUENCE</scope>
    <source>
        <strain evidence="5">EXF-8016</strain>
    </source>
</reference>
<dbReference type="PROSITE" id="PS00455">
    <property type="entry name" value="AMP_BINDING"/>
    <property type="match status" value="1"/>
</dbReference>
<evidence type="ECO:0000313" key="5">
    <source>
        <dbReference type="EMBL" id="KAH0210876.1"/>
    </source>
</evidence>
<evidence type="ECO:0000259" key="4">
    <source>
        <dbReference type="Pfam" id="PF13193"/>
    </source>
</evidence>
<feature type="non-terminal residue" evidence="5">
    <location>
        <position position="546"/>
    </location>
</feature>
<dbReference type="EMBL" id="JAHFYH010000153">
    <property type="protein sequence ID" value="KAH0210876.1"/>
    <property type="molecule type" value="Genomic_DNA"/>
</dbReference>